<feature type="transmembrane region" description="Helical" evidence="1">
    <location>
        <begin position="102"/>
        <end position="123"/>
    </location>
</feature>
<feature type="transmembrane region" description="Helical" evidence="1">
    <location>
        <begin position="62"/>
        <end position="82"/>
    </location>
</feature>
<gene>
    <name evidence="2" type="ORF">HGRIS_009256</name>
</gene>
<comment type="caution">
    <text evidence="2">The sequence shown here is derived from an EMBL/GenBank/DDBJ whole genome shotgun (WGS) entry which is preliminary data.</text>
</comment>
<organism evidence="2 3">
    <name type="scientific">Hohenbuehelia grisea</name>
    <dbReference type="NCBI Taxonomy" id="104357"/>
    <lineage>
        <taxon>Eukaryota</taxon>
        <taxon>Fungi</taxon>
        <taxon>Dikarya</taxon>
        <taxon>Basidiomycota</taxon>
        <taxon>Agaricomycotina</taxon>
        <taxon>Agaricomycetes</taxon>
        <taxon>Agaricomycetidae</taxon>
        <taxon>Agaricales</taxon>
        <taxon>Pleurotineae</taxon>
        <taxon>Pleurotaceae</taxon>
        <taxon>Hohenbuehelia</taxon>
    </lineage>
</organism>
<dbReference type="EMBL" id="JASNQZ010000012">
    <property type="protein sequence ID" value="KAL0949178.1"/>
    <property type="molecule type" value="Genomic_DNA"/>
</dbReference>
<keyword evidence="1" id="KW-0472">Membrane</keyword>
<feature type="transmembrane region" description="Helical" evidence="1">
    <location>
        <begin position="143"/>
        <end position="166"/>
    </location>
</feature>
<reference evidence="3" key="1">
    <citation type="submission" date="2024-06" db="EMBL/GenBank/DDBJ databases">
        <title>Multi-omics analyses provide insights into the biosynthesis of the anticancer antibiotic pleurotin in Hohenbuehelia grisea.</title>
        <authorList>
            <person name="Weaver J.A."/>
            <person name="Alberti F."/>
        </authorList>
    </citation>
    <scope>NUCLEOTIDE SEQUENCE [LARGE SCALE GENOMIC DNA]</scope>
    <source>
        <strain evidence="3">T-177</strain>
    </source>
</reference>
<name>A0ABR3J0Y3_9AGAR</name>
<feature type="transmembrane region" description="Helical" evidence="1">
    <location>
        <begin position="186"/>
        <end position="214"/>
    </location>
</feature>
<evidence type="ECO:0000313" key="2">
    <source>
        <dbReference type="EMBL" id="KAL0949178.1"/>
    </source>
</evidence>
<keyword evidence="1" id="KW-1133">Transmembrane helix</keyword>
<proteinExistence type="predicted"/>
<keyword evidence="3" id="KW-1185">Reference proteome</keyword>
<dbReference type="Proteomes" id="UP001556367">
    <property type="component" value="Unassembled WGS sequence"/>
</dbReference>
<accession>A0ABR3J0Y3</accession>
<sequence length="331" mass="36439">MNSSELGAGAGSTDVPVNIVQGTHSELIAYLVFNLWPSHFGIPLLLLVILLSKGRIQRHATFINFLVVWIVVGISSVLLLYAGKHTGPEPPKMLCLFQSSMIYGMPPMTSTAAFALVFQMFLVIRGAYHGVIVSDRDSLWRTLCLLVGPYVALFITAISTAIVGAANPRKISRDRRFFYCSVENNTLTNVMSLATSCILVLTVIFEVWTVVLLFKHSRALRRNGVSILRTMDLSFPIRIIAFGFYILIALSLNLISITSPQTPVPDLIISTASSVVLFIFGTQTDILLALCFWRRNSTPPKVPDKDSPVINVTLSDPEASWKDGKPPAAWN</sequence>
<feature type="transmembrane region" description="Helical" evidence="1">
    <location>
        <begin position="267"/>
        <end position="293"/>
    </location>
</feature>
<feature type="transmembrane region" description="Helical" evidence="1">
    <location>
        <begin position="27"/>
        <end position="50"/>
    </location>
</feature>
<protein>
    <submittedName>
        <fullName evidence="2">Uncharacterized protein</fullName>
    </submittedName>
</protein>
<evidence type="ECO:0000256" key="1">
    <source>
        <dbReference type="SAM" id="Phobius"/>
    </source>
</evidence>
<evidence type="ECO:0000313" key="3">
    <source>
        <dbReference type="Proteomes" id="UP001556367"/>
    </source>
</evidence>
<feature type="transmembrane region" description="Helical" evidence="1">
    <location>
        <begin position="235"/>
        <end position="255"/>
    </location>
</feature>
<keyword evidence="1" id="KW-0812">Transmembrane</keyword>